<keyword evidence="10" id="KW-1185">Reference proteome</keyword>
<evidence type="ECO:0000256" key="3">
    <source>
        <dbReference type="ARBA" id="ARBA00022448"/>
    </source>
</evidence>
<evidence type="ECO:0000256" key="7">
    <source>
        <dbReference type="ARBA" id="ARBA00023136"/>
    </source>
</evidence>
<keyword evidence="7 8" id="KW-0472">Membrane</keyword>
<evidence type="ECO:0000313" key="9">
    <source>
        <dbReference type="EMBL" id="MBC3812095.1"/>
    </source>
</evidence>
<comment type="caution">
    <text evidence="9">The sequence shown here is derived from an EMBL/GenBank/DDBJ whole genome shotgun (WGS) entry which is preliminary data.</text>
</comment>
<feature type="transmembrane region" description="Helical" evidence="8">
    <location>
        <begin position="34"/>
        <end position="52"/>
    </location>
</feature>
<sequence>MPNSPSVARSTATSLVSLICVLALLHFGREVLEPIVLASILSLIIAPLIRSLRRFGLGRITATFSAVLFVAAGLVGIGVILASQLVSVTTEIPQYRAAIQSKLAMVRQITERPFAHIEAEMKAVSSNNFPAAEPATPNERVLPAGQSQPVPVVIRTPQPSTTETITRLLSSISGPVGEAFLVFVLLIFILLDHESLRDRAIRLTGQSEVGRTIKALGDATEGVSRFFFSQFLVNTAFAIIVSIALWAVGVPHAFLFGTLSGLLRFIPYLGALIAGGMITMFVAAIDPGWTLAIVCMSFFGATEVLVANWVEPKVYGHSSGLSPLAVMVSALFWGALWGPIGLLLSTPLTLCLVVAGRHVSALEPITILFADTPNVDEAHRFFHRLLAADTDAIVTDAQVFLRKFSFAKYCDHILIPGLSLGAHDFENGLLEKTQQNKIRATIATLAETVSQASYGDDKNRKRRAVSMLDANVGAHLRQMRKKRLGRWQGSLNVPSRSVVLCAGFDSERDDLLSELFVMALREVNIDARSFSFGDHHEDPGEDGANIVSTVFITYPLASTLADWIPIVNELRSNLPHALIVTIRLLSEENLAEQSAVNKHVDMVLRSFEEGLAFVAPDRAPLH</sequence>
<evidence type="ECO:0000256" key="4">
    <source>
        <dbReference type="ARBA" id="ARBA00022475"/>
    </source>
</evidence>
<reference evidence="9 10" key="1">
    <citation type="submission" date="2020-08" db="EMBL/GenBank/DDBJ databases">
        <title>Novel species isolated from subtropical streams in China.</title>
        <authorList>
            <person name="Lu H."/>
        </authorList>
    </citation>
    <scope>NUCLEOTIDE SEQUENCE [LARGE SCALE GENOMIC DNA]</scope>
    <source>
        <strain evidence="9 10">CCTCC AB 2015119</strain>
    </source>
</reference>
<dbReference type="Proteomes" id="UP000637632">
    <property type="component" value="Unassembled WGS sequence"/>
</dbReference>
<feature type="transmembrane region" description="Helical" evidence="8">
    <location>
        <begin position="231"/>
        <end position="253"/>
    </location>
</feature>
<evidence type="ECO:0000256" key="5">
    <source>
        <dbReference type="ARBA" id="ARBA00022692"/>
    </source>
</evidence>
<accession>A0ABR6XHK6</accession>
<dbReference type="InterPro" id="IPR002549">
    <property type="entry name" value="AI-2E-like"/>
</dbReference>
<keyword evidence="5 8" id="KW-0812">Transmembrane</keyword>
<feature type="transmembrane region" description="Helical" evidence="8">
    <location>
        <begin position="265"/>
        <end position="284"/>
    </location>
</feature>
<feature type="transmembrane region" description="Helical" evidence="8">
    <location>
        <begin position="291"/>
        <end position="310"/>
    </location>
</feature>
<evidence type="ECO:0000256" key="1">
    <source>
        <dbReference type="ARBA" id="ARBA00004651"/>
    </source>
</evidence>
<comment type="similarity">
    <text evidence="2">Belongs to the autoinducer-2 exporter (AI-2E) (TC 2.A.86) family.</text>
</comment>
<evidence type="ECO:0000256" key="8">
    <source>
        <dbReference type="SAM" id="Phobius"/>
    </source>
</evidence>
<evidence type="ECO:0000313" key="10">
    <source>
        <dbReference type="Proteomes" id="UP000637632"/>
    </source>
</evidence>
<organism evidence="9 10">
    <name type="scientific">Undibacterium aquatile</name>
    <dbReference type="NCBI Taxonomy" id="1537398"/>
    <lineage>
        <taxon>Bacteria</taxon>
        <taxon>Pseudomonadati</taxon>
        <taxon>Pseudomonadota</taxon>
        <taxon>Betaproteobacteria</taxon>
        <taxon>Burkholderiales</taxon>
        <taxon>Oxalobacteraceae</taxon>
        <taxon>Undibacterium</taxon>
    </lineage>
</organism>
<evidence type="ECO:0000256" key="6">
    <source>
        <dbReference type="ARBA" id="ARBA00022989"/>
    </source>
</evidence>
<comment type="subcellular location">
    <subcellularLocation>
        <location evidence="1">Cell membrane</location>
        <topology evidence="1">Multi-pass membrane protein</topology>
    </subcellularLocation>
</comment>
<keyword evidence="6 8" id="KW-1133">Transmembrane helix</keyword>
<feature type="transmembrane region" description="Helical" evidence="8">
    <location>
        <begin position="172"/>
        <end position="191"/>
    </location>
</feature>
<dbReference type="EMBL" id="JACOFT010000003">
    <property type="protein sequence ID" value="MBC3812095.1"/>
    <property type="molecule type" value="Genomic_DNA"/>
</dbReference>
<keyword evidence="3" id="KW-0813">Transport</keyword>
<feature type="transmembrane region" description="Helical" evidence="8">
    <location>
        <begin position="64"/>
        <end position="86"/>
    </location>
</feature>
<proteinExistence type="inferred from homology"/>
<dbReference type="Pfam" id="PF01594">
    <property type="entry name" value="AI-2E_transport"/>
    <property type="match status" value="1"/>
</dbReference>
<name>A0ABR6XHK6_9BURK</name>
<dbReference type="PANTHER" id="PTHR21716:SF53">
    <property type="entry name" value="PERMEASE PERM-RELATED"/>
    <property type="match status" value="1"/>
</dbReference>
<dbReference type="RefSeq" id="WP_190479653.1">
    <property type="nucleotide sequence ID" value="NZ_JACOFT010000003.1"/>
</dbReference>
<dbReference type="PANTHER" id="PTHR21716">
    <property type="entry name" value="TRANSMEMBRANE PROTEIN"/>
    <property type="match status" value="1"/>
</dbReference>
<keyword evidence="4" id="KW-1003">Cell membrane</keyword>
<protein>
    <submittedName>
        <fullName evidence="9">AI-2E family transporter</fullName>
    </submittedName>
</protein>
<feature type="transmembrane region" description="Helical" evidence="8">
    <location>
        <begin position="7"/>
        <end position="28"/>
    </location>
</feature>
<evidence type="ECO:0000256" key="2">
    <source>
        <dbReference type="ARBA" id="ARBA00009773"/>
    </source>
</evidence>
<gene>
    <name evidence="9" type="ORF">H8K26_11620</name>
</gene>